<comment type="catalytic activity">
    <reaction evidence="7 8">
        <text>6-carboxyhexanoyl-[ACP] + L-alanine + H(+) = (8S)-8-amino-7-oxononanoate + holo-[ACP] + CO2</text>
        <dbReference type="Rhea" id="RHEA:42288"/>
        <dbReference type="Rhea" id="RHEA-COMP:9685"/>
        <dbReference type="Rhea" id="RHEA-COMP:9955"/>
        <dbReference type="ChEBI" id="CHEBI:15378"/>
        <dbReference type="ChEBI" id="CHEBI:16526"/>
        <dbReference type="ChEBI" id="CHEBI:57972"/>
        <dbReference type="ChEBI" id="CHEBI:64479"/>
        <dbReference type="ChEBI" id="CHEBI:78846"/>
        <dbReference type="ChEBI" id="CHEBI:149468"/>
        <dbReference type="EC" id="2.3.1.47"/>
    </reaction>
</comment>
<dbReference type="SUPFAM" id="SSF53383">
    <property type="entry name" value="PLP-dependent transferases"/>
    <property type="match status" value="1"/>
</dbReference>
<dbReference type="Pfam" id="PF00155">
    <property type="entry name" value="Aminotran_1_2"/>
    <property type="match status" value="1"/>
</dbReference>
<keyword evidence="6 8" id="KW-0663">Pyridoxal phosphate</keyword>
<evidence type="ECO:0000256" key="5">
    <source>
        <dbReference type="ARBA" id="ARBA00022756"/>
    </source>
</evidence>
<feature type="binding site" evidence="8">
    <location>
        <position position="349"/>
    </location>
    <ligand>
        <name>substrate</name>
    </ligand>
</feature>
<evidence type="ECO:0000259" key="9">
    <source>
        <dbReference type="Pfam" id="PF00155"/>
    </source>
</evidence>
<dbReference type="HAMAP" id="MF_01693">
    <property type="entry name" value="BioF_aminotrans_2"/>
    <property type="match status" value="1"/>
</dbReference>
<dbReference type="InterPro" id="IPR015421">
    <property type="entry name" value="PyrdxlP-dep_Trfase_major"/>
</dbReference>
<dbReference type="Proteomes" id="UP000663992">
    <property type="component" value="Unassembled WGS sequence"/>
</dbReference>
<reference evidence="10 11" key="1">
    <citation type="submission" date="2021-03" db="EMBL/GenBank/DDBJ databases">
        <title>novel species isolated from a fishpond in China.</title>
        <authorList>
            <person name="Lu H."/>
            <person name="Cai Z."/>
        </authorList>
    </citation>
    <scope>NUCLEOTIDE SEQUENCE [LARGE SCALE GENOMIC DNA]</scope>
    <source>
        <strain evidence="10 11">Y57</strain>
    </source>
</reference>
<evidence type="ECO:0000256" key="7">
    <source>
        <dbReference type="ARBA" id="ARBA00047715"/>
    </source>
</evidence>
<feature type="modified residue" description="N6-(pyridoxal phosphate)lysine" evidence="8">
    <location>
        <position position="235"/>
    </location>
</feature>
<keyword evidence="4 8" id="KW-0808">Transferase</keyword>
<organism evidence="10 11">
    <name type="scientific">Bowmanella yangjiangensis</name>
    <dbReference type="NCBI Taxonomy" id="2811230"/>
    <lineage>
        <taxon>Bacteria</taxon>
        <taxon>Pseudomonadati</taxon>
        <taxon>Pseudomonadota</taxon>
        <taxon>Gammaproteobacteria</taxon>
        <taxon>Alteromonadales</taxon>
        <taxon>Alteromonadaceae</taxon>
        <taxon>Bowmanella</taxon>
    </lineage>
</organism>
<feature type="binding site" evidence="8">
    <location>
        <position position="20"/>
    </location>
    <ligand>
        <name>substrate</name>
    </ligand>
</feature>
<comment type="subunit">
    <text evidence="3 8">Homodimer.</text>
</comment>
<dbReference type="InterPro" id="IPR015422">
    <property type="entry name" value="PyrdxlP-dep_Trfase_small"/>
</dbReference>
<gene>
    <name evidence="8 10" type="primary">bioF</name>
    <name evidence="10" type="ORF">J0A65_12445</name>
</gene>
<dbReference type="InterPro" id="IPR004723">
    <property type="entry name" value="AONS_Archaea/Proteobacteria"/>
</dbReference>
<comment type="caution">
    <text evidence="10">The sequence shown here is derived from an EMBL/GenBank/DDBJ whole genome shotgun (WGS) entry which is preliminary data.</text>
</comment>
<keyword evidence="11" id="KW-1185">Reference proteome</keyword>
<dbReference type="NCBIfam" id="TIGR00858">
    <property type="entry name" value="bioF"/>
    <property type="match status" value="1"/>
</dbReference>
<feature type="binding site" evidence="8">
    <location>
        <position position="132"/>
    </location>
    <ligand>
        <name>substrate</name>
    </ligand>
</feature>
<dbReference type="InterPro" id="IPR015424">
    <property type="entry name" value="PyrdxlP-dep_Trfase"/>
</dbReference>
<evidence type="ECO:0000256" key="1">
    <source>
        <dbReference type="ARBA" id="ARBA00001933"/>
    </source>
</evidence>
<feature type="domain" description="Aminotransferase class I/classII large" evidence="9">
    <location>
        <begin position="40"/>
        <end position="377"/>
    </location>
</feature>
<feature type="binding site" evidence="8">
    <location>
        <position position="177"/>
    </location>
    <ligand>
        <name>pyridoxal 5'-phosphate</name>
        <dbReference type="ChEBI" id="CHEBI:597326"/>
    </ligand>
</feature>
<keyword evidence="10" id="KW-0012">Acyltransferase</keyword>
<dbReference type="Gene3D" id="3.40.640.10">
    <property type="entry name" value="Type I PLP-dependent aspartate aminotransferase-like (Major domain)"/>
    <property type="match status" value="1"/>
</dbReference>
<evidence type="ECO:0000313" key="11">
    <source>
        <dbReference type="Proteomes" id="UP000663992"/>
    </source>
</evidence>
<dbReference type="CDD" id="cd06454">
    <property type="entry name" value="KBL_like"/>
    <property type="match status" value="1"/>
</dbReference>
<comment type="function">
    <text evidence="8">Catalyzes the decarboxylative condensation of pimeloyl-[acyl-carrier protein] and L-alanine to produce 8-amino-7-oxononanoate (AON), [acyl-carrier protein], and carbon dioxide.</text>
</comment>
<dbReference type="PANTHER" id="PTHR13693">
    <property type="entry name" value="CLASS II AMINOTRANSFERASE/8-AMINO-7-OXONONANOATE SYNTHASE"/>
    <property type="match status" value="1"/>
</dbReference>
<dbReference type="EC" id="2.3.1.47" evidence="8"/>
<evidence type="ECO:0000256" key="4">
    <source>
        <dbReference type="ARBA" id="ARBA00022679"/>
    </source>
</evidence>
<keyword evidence="5 8" id="KW-0093">Biotin biosynthesis</keyword>
<accession>A0ABS3CVR0</accession>
<dbReference type="InterPro" id="IPR004839">
    <property type="entry name" value="Aminotransferase_I/II_large"/>
</dbReference>
<feature type="binding site" evidence="8">
    <location>
        <position position="232"/>
    </location>
    <ligand>
        <name>pyridoxal 5'-phosphate</name>
        <dbReference type="ChEBI" id="CHEBI:597326"/>
    </ligand>
</feature>
<comment type="pathway">
    <text evidence="2 8">Cofactor biosynthesis; biotin biosynthesis.</text>
</comment>
<evidence type="ECO:0000313" key="10">
    <source>
        <dbReference type="EMBL" id="MBN7820680.1"/>
    </source>
</evidence>
<dbReference type="GO" id="GO:0008710">
    <property type="term" value="F:8-amino-7-oxononanoate synthase activity"/>
    <property type="evidence" value="ECO:0007669"/>
    <property type="project" value="UniProtKB-EC"/>
</dbReference>
<dbReference type="RefSeq" id="WP_206594511.1">
    <property type="nucleotide sequence ID" value="NZ_JAFKCS010000011.1"/>
</dbReference>
<sequence length="385" mass="41316">MAFEFIVSELAARRAASLLRQRQIIEQVDGRTLLVDGQPYLNFSSNDYLGMAHSDDLKLAAAQAAPDWAAGSGASPLVTGHSQAHAKLEAHLAEHLGRERVLLFNSGFAANQALIQTLMSHGGHILADKLSHASMLDGALASKAKLQRFRHNDMCHLAGLLASAAGDKLVISEGVFSMDGDAAPLLDISALCQQHQAMLYIDDAHGFGVNGDLGLGAGSMLEPAQLPLLMATFGKAIGTSGAFLAVPEDIYAYLVNFARHYIYSTAMSPLLAAITLTSLKLLQKQPWRREKLKENIQLFREKARQLALPLMDSQTAIQPLLIGDAQQSLTLCQKLKAQGIWVTAIRPPTVPQGSSRLRVTICASHTKADITALLDALARGMGNDA</sequence>
<evidence type="ECO:0000256" key="3">
    <source>
        <dbReference type="ARBA" id="ARBA00011738"/>
    </source>
</evidence>
<proteinExistence type="inferred from homology"/>
<protein>
    <recommendedName>
        <fullName evidence="8">8-amino-7-oxononanoate synthase</fullName>
        <shortName evidence="8">AONS</shortName>
        <ecNumber evidence="8">2.3.1.47</ecNumber>
    </recommendedName>
    <alternativeName>
        <fullName evidence="8">7-keto-8-amino-pelargonic acid synthase</fullName>
        <shortName evidence="8">7-KAP synthase</shortName>
        <shortName evidence="8">KAPA synthase</shortName>
    </alternativeName>
    <alternativeName>
        <fullName evidence="8">8-amino-7-ketopelargonate synthase</fullName>
    </alternativeName>
</protein>
<evidence type="ECO:0000256" key="8">
    <source>
        <dbReference type="HAMAP-Rule" id="MF_01693"/>
    </source>
</evidence>
<evidence type="ECO:0000256" key="2">
    <source>
        <dbReference type="ARBA" id="ARBA00004746"/>
    </source>
</evidence>
<name>A0ABS3CVR0_9ALTE</name>
<comment type="cofactor">
    <cofactor evidence="1 8">
        <name>pyridoxal 5'-phosphate</name>
        <dbReference type="ChEBI" id="CHEBI:597326"/>
    </cofactor>
</comment>
<feature type="binding site" evidence="8">
    <location>
        <begin position="107"/>
        <end position="108"/>
    </location>
    <ligand>
        <name>pyridoxal 5'-phosphate</name>
        <dbReference type="ChEBI" id="CHEBI:597326"/>
    </ligand>
</feature>
<feature type="binding site" evidence="8">
    <location>
        <position position="205"/>
    </location>
    <ligand>
        <name>pyridoxal 5'-phosphate</name>
        <dbReference type="ChEBI" id="CHEBI:597326"/>
    </ligand>
</feature>
<dbReference type="InterPro" id="IPR050087">
    <property type="entry name" value="AON_synthase_class-II"/>
</dbReference>
<dbReference type="EMBL" id="JAFKCS010000011">
    <property type="protein sequence ID" value="MBN7820680.1"/>
    <property type="molecule type" value="Genomic_DNA"/>
</dbReference>
<dbReference type="Gene3D" id="3.90.1150.10">
    <property type="entry name" value="Aspartate Aminotransferase, domain 1"/>
    <property type="match status" value="1"/>
</dbReference>
<evidence type="ECO:0000256" key="6">
    <source>
        <dbReference type="ARBA" id="ARBA00022898"/>
    </source>
</evidence>
<comment type="similarity">
    <text evidence="8">Belongs to the class-II pyridoxal-phosphate-dependent aminotransferase family. BioF subfamily.</text>
</comment>
<dbReference type="PANTHER" id="PTHR13693:SF100">
    <property type="entry name" value="8-AMINO-7-OXONONANOATE SYNTHASE"/>
    <property type="match status" value="1"/>
</dbReference>
<dbReference type="InterPro" id="IPR022834">
    <property type="entry name" value="AONS_Proteobacteria"/>
</dbReference>